<reference evidence="4" key="1">
    <citation type="submission" date="2021-02" db="EMBL/GenBank/DDBJ databases">
        <authorList>
            <person name="Dougan E. K."/>
            <person name="Rhodes N."/>
            <person name="Thang M."/>
            <person name="Chan C."/>
        </authorList>
    </citation>
    <scope>NUCLEOTIDE SEQUENCE</scope>
</reference>
<dbReference type="InterPro" id="IPR005135">
    <property type="entry name" value="Endo/exonuclease/phosphatase"/>
</dbReference>
<dbReference type="SUPFAM" id="SSF56219">
    <property type="entry name" value="DNase I-like"/>
    <property type="match status" value="1"/>
</dbReference>
<comment type="similarity">
    <text evidence="1">Belongs to the CCR4/nocturin family.</text>
</comment>
<dbReference type="Gene3D" id="3.60.10.10">
    <property type="entry name" value="Endonuclease/exonuclease/phosphatase"/>
    <property type="match status" value="1"/>
</dbReference>
<dbReference type="GO" id="GO:0006139">
    <property type="term" value="P:nucleobase-containing compound metabolic process"/>
    <property type="evidence" value="ECO:0007669"/>
    <property type="project" value="UniProtKB-ARBA"/>
</dbReference>
<evidence type="ECO:0000256" key="2">
    <source>
        <dbReference type="ARBA" id="ARBA00022801"/>
    </source>
</evidence>
<gene>
    <name evidence="4" type="primary">Noct</name>
    <name evidence="4" type="ORF">SNEC2469_LOCUS7392</name>
</gene>
<dbReference type="PANTHER" id="PTHR12121">
    <property type="entry name" value="CARBON CATABOLITE REPRESSOR PROTEIN 4"/>
    <property type="match status" value="1"/>
</dbReference>
<dbReference type="Proteomes" id="UP000601435">
    <property type="component" value="Unassembled WGS sequence"/>
</dbReference>
<dbReference type="AlphaFoldDB" id="A0A812NCG5"/>
<dbReference type="GO" id="GO:0000175">
    <property type="term" value="F:3'-5'-RNA exonuclease activity"/>
    <property type="evidence" value="ECO:0007669"/>
    <property type="project" value="TreeGrafter"/>
</dbReference>
<evidence type="ECO:0000313" key="4">
    <source>
        <dbReference type="EMBL" id="CAE7299795.1"/>
    </source>
</evidence>
<evidence type="ECO:0000313" key="5">
    <source>
        <dbReference type="Proteomes" id="UP000601435"/>
    </source>
</evidence>
<dbReference type="Pfam" id="PF03372">
    <property type="entry name" value="Exo_endo_phos"/>
    <property type="match status" value="1"/>
</dbReference>
<dbReference type="PANTHER" id="PTHR12121:SF45">
    <property type="entry name" value="NOCTURNIN"/>
    <property type="match status" value="1"/>
</dbReference>
<evidence type="ECO:0000256" key="1">
    <source>
        <dbReference type="ARBA" id="ARBA00010774"/>
    </source>
</evidence>
<dbReference type="EMBL" id="CAJNJA010012574">
    <property type="protein sequence ID" value="CAE7299795.1"/>
    <property type="molecule type" value="Genomic_DNA"/>
</dbReference>
<dbReference type="OrthoDB" id="410397at2759"/>
<sequence>MAPSQWLADSISSVDNFCWQQKLLATPTQYSIPTSKWNHYEPLRRKWKIEEKNDFAGLIPGDSRTYNYSTELLYLEMYASSLYCITKKKGGWDCLRHYEILLAGCVPYFFDIAKVPSRSMVHFPHGLVRRLMQLPGVPGEDFLASRLGKLGQSTNTNGLIDRAVFPVNEYERLRAAMLSYVESHMLCKNRASELQALPRVFIHSYATKEKPVDYLRELLVVGLMETGHQVYTTFNASYVFQDFDVSGLDAPWGLGSYGRGFLYERALPPSYRSRFNIWVPGDSPPDEPFSYIKTTYNNKPYPIETFFDKAVDIVVDGNDIWGAHPEPVSATWYRRELSDCHHLIKPARALLGTLNSGALWNCEVSPQSRLCPNLHDAARVWQYGLQMTAEVEMQTQGWRSPSGAEFLLDIEDYLRTPQHFPDFVEKFMILATNARQFMEWCAKAAVAVQGNNAERNVLADCLAKSSPLLSLQRGFRCEAEVLRWERRREQVKEEILRHDADIVGLCEVDHFDDFFEPELERAGFQGTFKRKRSPAKDGVAVFWRADKFDEGVRRTIFLEYGRQRTKAAQVAVLQRLWPRDRQTGKGIVVCAVHLRASSDDGFRVQQASALVSALQDFSRCDEQIILADVNSKQMMGSSRTEIANVFDYFAACGFKCAYTDLGLQHGRSSPKYTTWAGWASGDFKATCDHIFVSRGLHAQAVLDVPDADELAEKFPERLPNEFFPSDHLSLIADLVIPDSRLA</sequence>
<dbReference type="InterPro" id="IPR036691">
    <property type="entry name" value="Endo/exonu/phosph_ase_sf"/>
</dbReference>
<feature type="domain" description="Endonuclease/exonuclease/phosphatase" evidence="3">
    <location>
        <begin position="478"/>
        <end position="727"/>
    </location>
</feature>
<organism evidence="4 5">
    <name type="scientific">Symbiodinium necroappetens</name>
    <dbReference type="NCBI Taxonomy" id="1628268"/>
    <lineage>
        <taxon>Eukaryota</taxon>
        <taxon>Sar</taxon>
        <taxon>Alveolata</taxon>
        <taxon>Dinophyceae</taxon>
        <taxon>Suessiales</taxon>
        <taxon>Symbiodiniaceae</taxon>
        <taxon>Symbiodinium</taxon>
    </lineage>
</organism>
<dbReference type="InterPro" id="IPR050410">
    <property type="entry name" value="CCR4/nocturin_mRNA_transcr"/>
</dbReference>
<accession>A0A812NCG5</accession>
<keyword evidence="2" id="KW-0378">Hydrolase</keyword>
<protein>
    <submittedName>
        <fullName evidence="4">Noct protein</fullName>
    </submittedName>
</protein>
<name>A0A812NCG5_9DINO</name>
<evidence type="ECO:0000259" key="3">
    <source>
        <dbReference type="Pfam" id="PF03372"/>
    </source>
</evidence>
<keyword evidence="5" id="KW-1185">Reference proteome</keyword>
<comment type="caution">
    <text evidence="4">The sequence shown here is derived from an EMBL/GenBank/DDBJ whole genome shotgun (WGS) entry which is preliminary data.</text>
</comment>
<proteinExistence type="inferred from homology"/>